<accession>A0A3M7CND1</accession>
<dbReference type="VEuPathDB" id="FungiDB:BTJ68_01207"/>
<evidence type="ECO:0008006" key="3">
    <source>
        <dbReference type="Google" id="ProtNLM"/>
    </source>
</evidence>
<dbReference type="AlphaFoldDB" id="A0A3M7CND1"/>
<name>A0A3M7CND1_HORWE</name>
<sequence length="191" mass="22057">MAATSAHNNLPLATAESSQKSCALLKLPPELRNNIYELCFKTVYDNFSSFSAPTPPEYAILQTCRQFHSEAIQVYQVADREYWSASHFWLQRETYDQAKADAESMRSEKMRLMNKITIALPSKEYPGELDYLTREPKSWGVAWVDPLDPWSGIIATFKKKERSQCAEQKWSTKKELLVLLSRLREDWAIAK</sequence>
<protein>
    <recommendedName>
        <fullName evidence="3">F-box domain-containing protein</fullName>
    </recommendedName>
</protein>
<dbReference type="EMBL" id="QWIN01000349">
    <property type="protein sequence ID" value="RMY53360.1"/>
    <property type="molecule type" value="Genomic_DNA"/>
</dbReference>
<dbReference type="Proteomes" id="UP000270230">
    <property type="component" value="Unassembled WGS sequence"/>
</dbReference>
<gene>
    <name evidence="1" type="ORF">D0865_05299</name>
</gene>
<organism evidence="1 2">
    <name type="scientific">Hortaea werneckii</name>
    <name type="common">Black yeast</name>
    <name type="synonym">Cladosporium werneckii</name>
    <dbReference type="NCBI Taxonomy" id="91943"/>
    <lineage>
        <taxon>Eukaryota</taxon>
        <taxon>Fungi</taxon>
        <taxon>Dikarya</taxon>
        <taxon>Ascomycota</taxon>
        <taxon>Pezizomycotina</taxon>
        <taxon>Dothideomycetes</taxon>
        <taxon>Dothideomycetidae</taxon>
        <taxon>Mycosphaerellales</taxon>
        <taxon>Teratosphaeriaceae</taxon>
        <taxon>Hortaea</taxon>
    </lineage>
</organism>
<proteinExistence type="predicted"/>
<evidence type="ECO:0000313" key="1">
    <source>
        <dbReference type="EMBL" id="RMY53360.1"/>
    </source>
</evidence>
<dbReference type="OrthoDB" id="5413827at2759"/>
<comment type="caution">
    <text evidence="1">The sequence shown here is derived from an EMBL/GenBank/DDBJ whole genome shotgun (WGS) entry which is preliminary data.</text>
</comment>
<reference evidence="1 2" key="1">
    <citation type="journal article" date="2018" name="BMC Genomics">
        <title>Genomic evidence for intraspecific hybridization in a clonal and extremely halotolerant yeast.</title>
        <authorList>
            <person name="Gostincar C."/>
            <person name="Stajich J.E."/>
            <person name="Zupancic J."/>
            <person name="Zalar P."/>
            <person name="Gunde-Cimerman N."/>
        </authorList>
    </citation>
    <scope>NUCLEOTIDE SEQUENCE [LARGE SCALE GENOMIC DNA]</scope>
    <source>
        <strain evidence="1 2">EXF-151</strain>
    </source>
</reference>
<evidence type="ECO:0000313" key="2">
    <source>
        <dbReference type="Proteomes" id="UP000270230"/>
    </source>
</evidence>